<comment type="caution">
    <text evidence="1">The sequence shown here is derived from an EMBL/GenBank/DDBJ whole genome shotgun (WGS) entry which is preliminary data.</text>
</comment>
<proteinExistence type="predicted"/>
<dbReference type="Proteomes" id="UP001217325">
    <property type="component" value="Unassembled WGS sequence"/>
</dbReference>
<protein>
    <submittedName>
        <fullName evidence="1">Uncharacterized protein</fullName>
    </submittedName>
</protein>
<gene>
    <name evidence="1" type="ORF">PXH69_24340</name>
</gene>
<dbReference type="RefSeq" id="WP_275232337.1">
    <property type="nucleotide sequence ID" value="NZ_JARDXE010000017.1"/>
</dbReference>
<name>A0AAW6LRV1_RHOSG</name>
<reference evidence="1" key="1">
    <citation type="submission" date="2023-02" db="EMBL/GenBank/DDBJ databases">
        <title>A novel hydrolase synthesized by Rhodococcus erythropolis HQ is responsible for the detoxification of Zearalenone.</title>
        <authorList>
            <person name="Hu J."/>
            <person name="Xu J."/>
        </authorList>
    </citation>
    <scope>NUCLEOTIDE SEQUENCE</scope>
    <source>
        <strain evidence="1">HQ</strain>
    </source>
</reference>
<accession>A0AAW6LRV1</accession>
<evidence type="ECO:0000313" key="1">
    <source>
        <dbReference type="EMBL" id="MDE8648100.1"/>
    </source>
</evidence>
<organism evidence="1 2">
    <name type="scientific">Rhodococcus qingshengii</name>
    <dbReference type="NCBI Taxonomy" id="334542"/>
    <lineage>
        <taxon>Bacteria</taxon>
        <taxon>Bacillati</taxon>
        <taxon>Actinomycetota</taxon>
        <taxon>Actinomycetes</taxon>
        <taxon>Mycobacteriales</taxon>
        <taxon>Nocardiaceae</taxon>
        <taxon>Rhodococcus</taxon>
        <taxon>Rhodococcus erythropolis group</taxon>
    </lineage>
</organism>
<evidence type="ECO:0000313" key="2">
    <source>
        <dbReference type="Proteomes" id="UP001217325"/>
    </source>
</evidence>
<dbReference type="EMBL" id="JARDXE010000017">
    <property type="protein sequence ID" value="MDE8648100.1"/>
    <property type="molecule type" value="Genomic_DNA"/>
</dbReference>
<dbReference type="AlphaFoldDB" id="A0AAW6LRV1"/>
<sequence length="127" mass="14043">MRKLTITKSVWLDEDYRACGGETGYPDSPQPKVDTEVHENLTPMEAVDILRKEGLEFRAVNYPAWVGERDGIFGADAGLPDGSREFYGVGVSDWVAVPVAKVEEITARLQGFSKLTTEVIIARVDAR</sequence>